<sequence>MAEKYLYTTNNVVDRMVYGGGRVLRSDTKRAGDVTALADQTKKEVKDLAAVRKLEKEMDLLTHPALLQSAREDQQGLKEGSRSYT</sequence>
<organism evidence="2 3">
    <name type="scientific">Cladophialophora chaetospira</name>
    <dbReference type="NCBI Taxonomy" id="386627"/>
    <lineage>
        <taxon>Eukaryota</taxon>
        <taxon>Fungi</taxon>
        <taxon>Dikarya</taxon>
        <taxon>Ascomycota</taxon>
        <taxon>Pezizomycotina</taxon>
        <taxon>Eurotiomycetes</taxon>
        <taxon>Chaetothyriomycetidae</taxon>
        <taxon>Chaetothyriales</taxon>
        <taxon>Herpotrichiellaceae</taxon>
        <taxon>Cladophialophora</taxon>
    </lineage>
</organism>
<feature type="compositionally biased region" description="Basic and acidic residues" evidence="1">
    <location>
        <begin position="70"/>
        <end position="85"/>
    </location>
</feature>
<evidence type="ECO:0000256" key="1">
    <source>
        <dbReference type="SAM" id="MobiDB-lite"/>
    </source>
</evidence>
<dbReference type="EMBL" id="JAPDRK010000014">
    <property type="protein sequence ID" value="KAJ9606346.1"/>
    <property type="molecule type" value="Genomic_DNA"/>
</dbReference>
<dbReference type="Proteomes" id="UP001172673">
    <property type="component" value="Unassembled WGS sequence"/>
</dbReference>
<gene>
    <name evidence="2" type="ORF">H2200_009307</name>
</gene>
<protein>
    <submittedName>
        <fullName evidence="2">Uncharacterized protein</fullName>
    </submittedName>
</protein>
<proteinExistence type="predicted"/>
<comment type="caution">
    <text evidence="2">The sequence shown here is derived from an EMBL/GenBank/DDBJ whole genome shotgun (WGS) entry which is preliminary data.</text>
</comment>
<evidence type="ECO:0000313" key="3">
    <source>
        <dbReference type="Proteomes" id="UP001172673"/>
    </source>
</evidence>
<accession>A0AA38X422</accession>
<evidence type="ECO:0000313" key="2">
    <source>
        <dbReference type="EMBL" id="KAJ9606346.1"/>
    </source>
</evidence>
<keyword evidence="3" id="KW-1185">Reference proteome</keyword>
<dbReference type="AlphaFoldDB" id="A0AA38X422"/>
<feature type="region of interest" description="Disordered" evidence="1">
    <location>
        <begin position="66"/>
        <end position="85"/>
    </location>
</feature>
<reference evidence="2" key="1">
    <citation type="submission" date="2022-10" db="EMBL/GenBank/DDBJ databases">
        <title>Culturing micro-colonial fungi from biological soil crusts in the Mojave desert and describing Neophaeococcomyces mojavensis, and introducing the new genera and species Taxawa tesnikishii.</title>
        <authorList>
            <person name="Kurbessoian T."/>
            <person name="Stajich J.E."/>
        </authorList>
    </citation>
    <scope>NUCLEOTIDE SEQUENCE</scope>
    <source>
        <strain evidence="2">TK_41</strain>
    </source>
</reference>
<name>A0AA38X422_9EURO</name>